<evidence type="ECO:0000256" key="6">
    <source>
        <dbReference type="SAM" id="MobiDB-lite"/>
    </source>
</evidence>
<feature type="compositionally biased region" description="Gly residues" evidence="6">
    <location>
        <begin position="692"/>
        <end position="701"/>
    </location>
</feature>
<keyword evidence="3" id="KW-0547">Nucleotide-binding</keyword>
<feature type="domain" description="Protein kinase" evidence="7">
    <location>
        <begin position="181"/>
        <end position="425"/>
    </location>
</feature>
<dbReference type="AlphaFoldDB" id="A0A8J5JXB2"/>
<feature type="compositionally biased region" description="Low complexity" evidence="6">
    <location>
        <begin position="434"/>
        <end position="444"/>
    </location>
</feature>
<feature type="non-terminal residue" evidence="8">
    <location>
        <position position="1"/>
    </location>
</feature>
<name>A0A8J5JXB2_HOMAM</name>
<evidence type="ECO:0000313" key="8">
    <source>
        <dbReference type="EMBL" id="KAG7161124.1"/>
    </source>
</evidence>
<feature type="region of interest" description="Disordered" evidence="6">
    <location>
        <begin position="1044"/>
        <end position="1118"/>
    </location>
</feature>
<feature type="compositionally biased region" description="Polar residues" evidence="6">
    <location>
        <begin position="1101"/>
        <end position="1113"/>
    </location>
</feature>
<keyword evidence="9" id="KW-1185">Reference proteome</keyword>
<dbReference type="Gene3D" id="3.30.200.20">
    <property type="entry name" value="Phosphorylase Kinase, domain 1"/>
    <property type="match status" value="1"/>
</dbReference>
<dbReference type="GO" id="GO:0005634">
    <property type="term" value="C:nucleus"/>
    <property type="evidence" value="ECO:0007669"/>
    <property type="project" value="TreeGrafter"/>
</dbReference>
<comment type="caution">
    <text evidence="8">The sequence shown here is derived from an EMBL/GenBank/DDBJ whole genome shotgun (WGS) entry which is preliminary data.</text>
</comment>
<dbReference type="InterPro" id="IPR011009">
    <property type="entry name" value="Kinase-like_dom_sf"/>
</dbReference>
<feature type="compositionally biased region" description="Polar residues" evidence="6">
    <location>
        <begin position="960"/>
        <end position="984"/>
    </location>
</feature>
<evidence type="ECO:0000256" key="3">
    <source>
        <dbReference type="ARBA" id="ARBA00022741"/>
    </source>
</evidence>
<evidence type="ECO:0000259" key="7">
    <source>
        <dbReference type="PROSITE" id="PS50011"/>
    </source>
</evidence>
<feature type="compositionally biased region" description="Basic and acidic residues" evidence="6">
    <location>
        <begin position="828"/>
        <end position="842"/>
    </location>
</feature>
<dbReference type="GO" id="GO:0035556">
    <property type="term" value="P:intracellular signal transduction"/>
    <property type="evidence" value="ECO:0007669"/>
    <property type="project" value="TreeGrafter"/>
</dbReference>
<dbReference type="InterPro" id="IPR000719">
    <property type="entry name" value="Prot_kinase_dom"/>
</dbReference>
<dbReference type="GO" id="GO:0005524">
    <property type="term" value="F:ATP binding"/>
    <property type="evidence" value="ECO:0007669"/>
    <property type="project" value="UniProtKB-KW"/>
</dbReference>
<feature type="compositionally biased region" description="Polar residues" evidence="6">
    <location>
        <begin position="1062"/>
        <end position="1071"/>
    </location>
</feature>
<dbReference type="GO" id="GO:0004674">
    <property type="term" value="F:protein serine/threonine kinase activity"/>
    <property type="evidence" value="ECO:0007669"/>
    <property type="project" value="UniProtKB-KW"/>
</dbReference>
<dbReference type="SUPFAM" id="SSF56112">
    <property type="entry name" value="Protein kinase-like (PK-like)"/>
    <property type="match status" value="1"/>
</dbReference>
<keyword evidence="5" id="KW-0067">ATP-binding</keyword>
<dbReference type="PANTHER" id="PTHR24342">
    <property type="entry name" value="SERINE/THREONINE-PROTEIN KINASE 17"/>
    <property type="match status" value="1"/>
</dbReference>
<dbReference type="EMBL" id="JAHLQT010029887">
    <property type="protein sequence ID" value="KAG7161124.1"/>
    <property type="molecule type" value="Genomic_DNA"/>
</dbReference>
<feature type="non-terminal residue" evidence="8">
    <location>
        <position position="1244"/>
    </location>
</feature>
<evidence type="ECO:0000313" key="9">
    <source>
        <dbReference type="Proteomes" id="UP000747542"/>
    </source>
</evidence>
<feature type="region of interest" description="Disordered" evidence="6">
    <location>
        <begin position="505"/>
        <end position="534"/>
    </location>
</feature>
<dbReference type="SMART" id="SM00220">
    <property type="entry name" value="S_TKc"/>
    <property type="match status" value="1"/>
</dbReference>
<keyword evidence="4 8" id="KW-0418">Kinase</keyword>
<dbReference type="InterPro" id="IPR008271">
    <property type="entry name" value="Ser/Thr_kinase_AS"/>
</dbReference>
<dbReference type="GO" id="GO:0043065">
    <property type="term" value="P:positive regulation of apoptotic process"/>
    <property type="evidence" value="ECO:0007669"/>
    <property type="project" value="TreeGrafter"/>
</dbReference>
<dbReference type="PROSITE" id="PS50011">
    <property type="entry name" value="PROTEIN_KINASE_DOM"/>
    <property type="match status" value="1"/>
</dbReference>
<feature type="compositionally biased region" description="Basic and acidic residues" evidence="6">
    <location>
        <begin position="793"/>
        <end position="820"/>
    </location>
</feature>
<feature type="compositionally biased region" description="Low complexity" evidence="6">
    <location>
        <begin position="873"/>
        <end position="883"/>
    </location>
</feature>
<dbReference type="PROSITE" id="PS00108">
    <property type="entry name" value="PROTEIN_KINASE_ST"/>
    <property type="match status" value="1"/>
</dbReference>
<dbReference type="Proteomes" id="UP000747542">
    <property type="component" value="Unassembled WGS sequence"/>
</dbReference>
<dbReference type="Gene3D" id="1.10.510.10">
    <property type="entry name" value="Transferase(Phosphotransferase) domain 1"/>
    <property type="match status" value="1"/>
</dbReference>
<evidence type="ECO:0000256" key="1">
    <source>
        <dbReference type="ARBA" id="ARBA00022527"/>
    </source>
</evidence>
<dbReference type="Pfam" id="PF00069">
    <property type="entry name" value="Pkinase"/>
    <property type="match status" value="1"/>
</dbReference>
<gene>
    <name evidence="8" type="primary">Stk17A-L2</name>
    <name evidence="8" type="ORF">Hamer_G023508</name>
</gene>
<feature type="compositionally biased region" description="Pro residues" evidence="6">
    <location>
        <begin position="445"/>
        <end position="455"/>
    </location>
</feature>
<feature type="compositionally biased region" description="Polar residues" evidence="6">
    <location>
        <begin position="1083"/>
        <end position="1094"/>
    </location>
</feature>
<protein>
    <submittedName>
        <fullName evidence="8">Serine/threonine-protein kinase 17A-like 2</fullName>
    </submittedName>
</protein>
<evidence type="ECO:0000256" key="5">
    <source>
        <dbReference type="ARBA" id="ARBA00022840"/>
    </source>
</evidence>
<evidence type="ECO:0000256" key="4">
    <source>
        <dbReference type="ARBA" id="ARBA00022777"/>
    </source>
</evidence>
<keyword evidence="1" id="KW-0723">Serine/threonine-protein kinase</keyword>
<organism evidence="8 9">
    <name type="scientific">Homarus americanus</name>
    <name type="common">American lobster</name>
    <dbReference type="NCBI Taxonomy" id="6706"/>
    <lineage>
        <taxon>Eukaryota</taxon>
        <taxon>Metazoa</taxon>
        <taxon>Ecdysozoa</taxon>
        <taxon>Arthropoda</taxon>
        <taxon>Crustacea</taxon>
        <taxon>Multicrustacea</taxon>
        <taxon>Malacostraca</taxon>
        <taxon>Eumalacostraca</taxon>
        <taxon>Eucarida</taxon>
        <taxon>Decapoda</taxon>
        <taxon>Pleocyemata</taxon>
        <taxon>Astacidea</taxon>
        <taxon>Nephropoidea</taxon>
        <taxon>Nephropidae</taxon>
        <taxon>Homarus</taxon>
    </lineage>
</organism>
<feature type="region of interest" description="Disordered" evidence="6">
    <location>
        <begin position="427"/>
        <end position="458"/>
    </location>
</feature>
<accession>A0A8J5JXB2</accession>
<proteinExistence type="predicted"/>
<feature type="region of interest" description="Disordered" evidence="6">
    <location>
        <begin position="960"/>
        <end position="1028"/>
    </location>
</feature>
<dbReference type="PANTHER" id="PTHR24342:SF12">
    <property type="entry name" value="DEATH-ASSOCIATED PROTEIN KINASE RELATED"/>
    <property type="match status" value="1"/>
</dbReference>
<feature type="compositionally biased region" description="Basic and acidic residues" evidence="6">
    <location>
        <begin position="515"/>
        <end position="534"/>
    </location>
</feature>
<sequence>YQINNGDQVKLYRDQVKLYRDQVKLYRDQVKLYRDQVKLYRDQVKLYRDQLRPSEAVSRPSEAVSRPSCKLYLYQDQVKLYRDQVKLYRDQVKLYRDLVKLYRDQVKLYRDQVKLYRDQVKLYRDQVKLYRDQVKLYRDQVKLYREVKLYRDQVKLYRDQVKLYRDQVKLYRDQMYYYKMYSDVLLHHRGQFAVVYHCQHRVTGEEYAAKFSSRLRLGADCTSDILHEVAVCAMLRPAHRTIQLRDVFSTESELVLVMEYAAGGDLQTLLDQDMVPYERDVISFTRQLLEGLVFIHDRNLVHLDIKPQNLVLMGEFPDCAVKLCDFEISRVLTPAPEILLYEPITKKTDMWSLGVLTYVLLTGFLPFGGDTDQETFLEISRGELDFPEELFEDISAEAIDFIKRLLVRQPERRMSVRECLDHPWMKKEMDRPTRPTTLPITPVSTPAPPITPTPITPGSIMAPSEITSPTMDIGLPPFHPNTPIKQAPPFPDPSSTVTSPVTFMPPVAPSSLQRQESRTASRPNLDRLRSMSKSREVLSERIQMSNLKKTISKSRERLFDAKLGLSKSHERLMGLRSFSQSVEALSALSQLSQVNSRYQSCNNIFVPMLTPSDDKDNDITCRMYKSLAAIDQIDGIDYSRKLGYFESRFSKDDEDYNDLVTRHNTNMNSVITSQDAPKTGRCGDMANEARLRGGGRGGRGGDICDKRCPRHNHRQSEAQLTQKIPKVNRAERMKREAQRRRKERKEREKEEREKQKGNLVSDPEVVSRTTNRTTQEKTTEGASSPSGRRRSVSHVEQRLAERHERQQERLEKQEKGERRNSLSNRRRSSVDLDRSPVSERLRLGKNNNSAGSSLERPRSTTPTGKHKTKKHSSGGSDVSQASSLESVDGNLDSPRTPTRPKRPTSLDLPEIKIFTDNTKAVPPSGDVNDNIVKQETRGDIDEAYVSLDDTSIYNRSRIMESNVSSESGSTITESKQEQQTQVISEPTVDKKDEDESENRNLQTASEQGLGGSGDLTIIDEEDDGHGKRKCLPSYVRSISANSDIGSMVSEGSEGSLDRDNCGSCSPSTDTDLSPEWKGRGRSMSIQSGGSTGSLQHKGRSRSNSVHLEPTGNNRARPWGGVCDGAVARALGKFNIRSDDKTPELTSPSSAHQILRKRCCITLFINVDKNVVLCDGAGSSPSALPERQGCTRLTPSPGFCGSPPHKLRPVLTPATRSCDLKVLCPSPTSLRKDPPDPELTHQTQN</sequence>
<evidence type="ECO:0000256" key="2">
    <source>
        <dbReference type="ARBA" id="ARBA00022679"/>
    </source>
</evidence>
<reference evidence="8" key="1">
    <citation type="journal article" date="2021" name="Sci. Adv.">
        <title>The American lobster genome reveals insights on longevity, neural, and immune adaptations.</title>
        <authorList>
            <person name="Polinski J.M."/>
            <person name="Zimin A.V."/>
            <person name="Clark K.F."/>
            <person name="Kohn A.B."/>
            <person name="Sadowski N."/>
            <person name="Timp W."/>
            <person name="Ptitsyn A."/>
            <person name="Khanna P."/>
            <person name="Romanova D.Y."/>
            <person name="Williams P."/>
            <person name="Greenwood S.J."/>
            <person name="Moroz L.L."/>
            <person name="Walt D.R."/>
            <person name="Bodnar A.G."/>
        </authorList>
    </citation>
    <scope>NUCLEOTIDE SEQUENCE</scope>
    <source>
        <strain evidence="8">GMGI-L3</strain>
    </source>
</reference>
<keyword evidence="2" id="KW-0808">Transferase</keyword>
<feature type="region of interest" description="Disordered" evidence="6">
    <location>
        <begin position="688"/>
        <end position="931"/>
    </location>
</feature>
<feature type="compositionally biased region" description="Basic and acidic residues" evidence="6">
    <location>
        <begin position="745"/>
        <end position="756"/>
    </location>
</feature>